<evidence type="ECO:0000313" key="2">
    <source>
        <dbReference type="EMBL" id="MCS3953089.1"/>
    </source>
</evidence>
<sequence>MEIRFAGRGTMFLLGIFCALSGMVKKGFCGPIQERFGVGPYDASSRRGINRADDRSETIRVEKPFIDFISHDFICRADPIEKPLDCVSGSVRIPVNRAPGHAIWDTDLHRAVARANDDYVRKINLRPAEKLEKPPYLPCAPLVSFAEWRVKVSNHPGHSYGASLSVWTPCFIGPPPPNAHLLGTLWHAVPGLRYELLSLYWAAAPVDLRRCNRLCKGRLQLPAVSKFSLDVSPNASPSGRSRSSAPDEERRSRGQASLSRSFQLHGEREAQSSKVPQHFGLCWFGIGYGAEDYMIGLSCGYQDLLV</sequence>
<dbReference type="Proteomes" id="UP001155010">
    <property type="component" value="Unassembled WGS sequence"/>
</dbReference>
<dbReference type="AlphaFoldDB" id="A0A9X2Z543"/>
<dbReference type="RefSeq" id="WP_259082434.1">
    <property type="nucleotide sequence ID" value="NZ_JANUBB010000016.1"/>
</dbReference>
<feature type="compositionally biased region" description="Low complexity" evidence="1">
    <location>
        <begin position="232"/>
        <end position="244"/>
    </location>
</feature>
<comment type="caution">
    <text evidence="2">The sequence shown here is derived from an EMBL/GenBank/DDBJ whole genome shotgun (WGS) entry which is preliminary data.</text>
</comment>
<protein>
    <submittedName>
        <fullName evidence="2">Uncharacterized protein</fullName>
    </submittedName>
</protein>
<organism evidence="2 3">
    <name type="scientific">Salinibacter ruber</name>
    <dbReference type="NCBI Taxonomy" id="146919"/>
    <lineage>
        <taxon>Bacteria</taxon>
        <taxon>Pseudomonadati</taxon>
        <taxon>Rhodothermota</taxon>
        <taxon>Rhodothermia</taxon>
        <taxon>Rhodothermales</taxon>
        <taxon>Salinibacteraceae</taxon>
        <taxon>Salinibacter</taxon>
    </lineage>
</organism>
<dbReference type="EMBL" id="JANUBB010000016">
    <property type="protein sequence ID" value="MCS3953089.1"/>
    <property type="molecule type" value="Genomic_DNA"/>
</dbReference>
<evidence type="ECO:0000256" key="1">
    <source>
        <dbReference type="SAM" id="MobiDB-lite"/>
    </source>
</evidence>
<gene>
    <name evidence="2" type="ORF">GGP83_003064</name>
</gene>
<name>A0A9X2Z543_9BACT</name>
<evidence type="ECO:0000313" key="3">
    <source>
        <dbReference type="Proteomes" id="UP001155010"/>
    </source>
</evidence>
<feature type="region of interest" description="Disordered" evidence="1">
    <location>
        <begin position="231"/>
        <end position="262"/>
    </location>
</feature>
<accession>A0A9X2Z543</accession>
<reference evidence="2" key="1">
    <citation type="submission" date="2022-08" db="EMBL/GenBank/DDBJ databases">
        <title>Genomic Encyclopedia of Type Strains, Phase V (KMG-V): Genome sequencing to study the core and pangenomes of soil and plant-associated prokaryotes.</title>
        <authorList>
            <person name="Whitman W."/>
        </authorList>
    </citation>
    <scope>NUCLEOTIDE SEQUENCE</scope>
    <source>
        <strain evidence="2">SP2017</strain>
    </source>
</reference>
<proteinExistence type="predicted"/>